<dbReference type="InterPro" id="IPR003395">
    <property type="entry name" value="RecF/RecN/SMC_N"/>
</dbReference>
<feature type="coiled-coil region" evidence="12">
    <location>
        <begin position="416"/>
        <end position="457"/>
    </location>
</feature>
<feature type="compositionally biased region" description="Polar residues" evidence="13">
    <location>
        <begin position="1390"/>
        <end position="1402"/>
    </location>
</feature>
<keyword evidence="8" id="KW-0226">DNA condensation</keyword>
<keyword evidence="7 12" id="KW-0175">Coiled coil</keyword>
<keyword evidence="10" id="KW-0131">Cell cycle</keyword>
<evidence type="ECO:0000313" key="16">
    <source>
        <dbReference type="Proteomes" id="UP000707451"/>
    </source>
</evidence>
<organism evidence="15 16">
    <name type="scientific">Linnemannia hyalina</name>
    <dbReference type="NCBI Taxonomy" id="64524"/>
    <lineage>
        <taxon>Eukaryota</taxon>
        <taxon>Fungi</taxon>
        <taxon>Fungi incertae sedis</taxon>
        <taxon>Mucoromycota</taxon>
        <taxon>Mortierellomycotina</taxon>
        <taxon>Mortierellomycetes</taxon>
        <taxon>Mortierellales</taxon>
        <taxon>Mortierellaceae</taxon>
        <taxon>Linnemannia</taxon>
    </lineage>
</organism>
<feature type="coiled-coil region" evidence="12">
    <location>
        <begin position="507"/>
        <end position="636"/>
    </location>
</feature>
<dbReference type="Gene3D" id="1.20.1060.20">
    <property type="match status" value="1"/>
</dbReference>
<comment type="similarity">
    <text evidence="2">Belongs to the SMC family. SMC4 subfamily.</text>
</comment>
<dbReference type="PANTHER" id="PTHR18937">
    <property type="entry name" value="STRUCTURAL MAINTENANCE OF CHROMOSOMES SMC FAMILY MEMBER"/>
    <property type="match status" value="1"/>
</dbReference>
<feature type="compositionally biased region" description="Polar residues" evidence="13">
    <location>
        <begin position="81"/>
        <end position="101"/>
    </location>
</feature>
<keyword evidence="6" id="KW-0067">ATP-binding</keyword>
<feature type="compositionally biased region" description="Basic residues" evidence="13">
    <location>
        <begin position="480"/>
        <end position="490"/>
    </location>
</feature>
<evidence type="ECO:0000256" key="13">
    <source>
        <dbReference type="SAM" id="MobiDB-lite"/>
    </source>
</evidence>
<dbReference type="SUPFAM" id="SSF52540">
    <property type="entry name" value="P-loop containing nucleoside triphosphate hydrolases"/>
    <property type="match status" value="1"/>
</dbReference>
<evidence type="ECO:0000256" key="1">
    <source>
        <dbReference type="ARBA" id="ARBA00004123"/>
    </source>
</evidence>
<evidence type="ECO:0000256" key="6">
    <source>
        <dbReference type="ARBA" id="ARBA00022840"/>
    </source>
</evidence>
<keyword evidence="5" id="KW-0498">Mitosis</keyword>
<dbReference type="PANTHER" id="PTHR18937:SF172">
    <property type="entry name" value="STRUCTURAL MAINTENANCE OF CHROMOSOMES PROTEIN"/>
    <property type="match status" value="1"/>
</dbReference>
<keyword evidence="4" id="KW-0547">Nucleotide-binding</keyword>
<dbReference type="FunFam" id="3.30.70.1620:FF:000003">
    <property type="entry name" value="Structural maintenance of chromosomes 4"/>
    <property type="match status" value="1"/>
</dbReference>
<feature type="coiled-coil region" evidence="12">
    <location>
        <begin position="849"/>
        <end position="1118"/>
    </location>
</feature>
<dbReference type="SUPFAM" id="SSF75553">
    <property type="entry name" value="Smc hinge domain"/>
    <property type="match status" value="1"/>
</dbReference>
<dbReference type="Proteomes" id="UP000707451">
    <property type="component" value="Unassembled WGS sequence"/>
</dbReference>
<evidence type="ECO:0000259" key="14">
    <source>
        <dbReference type="SMART" id="SM00968"/>
    </source>
</evidence>
<feature type="compositionally biased region" description="Acidic residues" evidence="13">
    <location>
        <begin position="30"/>
        <end position="39"/>
    </location>
</feature>
<feature type="domain" description="SMC hinge" evidence="14">
    <location>
        <begin position="688"/>
        <end position="801"/>
    </location>
</feature>
<dbReference type="InterPro" id="IPR024704">
    <property type="entry name" value="SMC"/>
</dbReference>
<sequence>MTSMEQDHKQTPSPSPPQEQEDITFHTGMDEESETEDMQEQEHTQGHPQSTTESSPLAEDASDVELESAEHDLQHLDLQEPEQNTGEGPTIVPSSPQQPASSDIPAPPSNTFANLSRQSLPNANAFAKRNSIASSETAATAAAAVKEPTIELTPRLVIEKMVLVNFKSYAGRQEIGPFHKSFTSVVGPNGSGKSNVIDALLFVFGYRANKMRQGKLSELIHNSKGAEDLESCTVEIHFCEILDLPGPNEFERIEGSGLIVSRQAYRNNSSKYFINRLTSSYLQVTGLLKGRGIDLEHKRFLILQGEVESISQMKPKAITEHDDGLLEYLEDIIGTSQYKENIEKSAVELEALNDERSERLTRVKYVEKERDALEARKQEVEDYIKDQNNLAMKQSALYQIYLWEANKRFTKDTKQVAHLEAKLEEDHNKHKGLKDEIEKLENEHNSRVKEYEKVDKETSEILKQLSKIDREDVQMQENRKHLRNKQKKATKSLTADKHSLSENQSWIRNHESDLVKQQTELEKLEKSLEAAEEELEVIRESLRGKTEEFSQQIEEHQKELAPWTAKIVAKQSEVDMAQSEHDLLEQRSRNAQTQYREAVSALETLKRSQASKEGEIRELQENIGASADQIAGMERTIKEMAEKETILRDKATTARARAEEGRASQQSNQTRSALLNNLMRQRDLGKIIGIQGRLGNLGAIDDKYDVAISTACPALDNIVVDNVEVGQQCIEFVRKNNLGRVSLILLNQLPKRNMGPIQTPENVPRLFDLVRPADPKFAAAFYSVMQDTLVATNMDQANRIAYGRQRWRVVTLDGQVIDKSGTMTGGGTRVNRGAMSSTLSTGEFTAEQIAQMEAERDQKETEYRFHQQQKVSLERELQSTIANGPKMEMRLSMFKMDVQANQKRIVESEKRIEALRNEAEPKPTEVAKMKALSAKAKELKDEVVAIKQNAKSIEAKIKDLQNKILDAGGVKLRAQKSKADGLKEQIEALGDKTTKTKVAKNKAEKDTVKFGTQIAKHEKELAEVSVDLEALEQQIKEKTQEAVGIRKRAEEAKLIMEEKKEEMEELKLELDAKLKVINRIRTAEVEMRNQLNDLKQSLAEHERRLKHWGDLLKELTIQEVDYDEDEIVAELHVIADTDLAMIEKQDVELQIQQLEHKLSEAKPNFTVLEEYRKREEEYLSRAKDLEEITIRREEAKKDYDDLRKKRLDEFMAGFQIISMRLKEMYQMITMGGNAELELVDSLDPFSEGIIFSVMPPKKSWKNISNLSGGEKTLSSLALVFALHHFKPTPLYVMDEIDAALDFRNVSIVANYIKDRTKNAQFVIISLRNNMFEMADRLVGIYKTDNKTKSISINPTAMSVIRPTPVPAPMSSNSGANGGGGGGGQHMRRVSTMSRHGSDTTGMTGLGGGSGASAPRRSLAASTPAAAPSPSPASASQ</sequence>
<dbReference type="OrthoDB" id="5575062at2759"/>
<comment type="subcellular location">
    <subcellularLocation>
        <location evidence="1 11">Nucleus</location>
    </subcellularLocation>
</comment>
<evidence type="ECO:0000256" key="9">
    <source>
        <dbReference type="ARBA" id="ARBA00023242"/>
    </source>
</evidence>
<feature type="compositionally biased region" description="Gly residues" evidence="13">
    <location>
        <begin position="1375"/>
        <end position="1384"/>
    </location>
</feature>
<dbReference type="FunFam" id="3.40.50.300:FF:000481">
    <property type="entry name" value="Structural maintenance of chromosomes 4"/>
    <property type="match status" value="1"/>
</dbReference>
<dbReference type="FunFam" id="3.40.50.300:FF:000585">
    <property type="entry name" value="Structural maintenance of chromosomes 4"/>
    <property type="match status" value="1"/>
</dbReference>
<evidence type="ECO:0000256" key="11">
    <source>
        <dbReference type="PIRNR" id="PIRNR005719"/>
    </source>
</evidence>
<dbReference type="GO" id="GO:0005634">
    <property type="term" value="C:nucleus"/>
    <property type="evidence" value="ECO:0007669"/>
    <property type="project" value="UniProtKB-SubCell"/>
</dbReference>
<dbReference type="InterPro" id="IPR027417">
    <property type="entry name" value="P-loop_NTPase"/>
</dbReference>
<name>A0A9P8BX39_9FUNG</name>
<dbReference type="Pfam" id="PF02463">
    <property type="entry name" value="SMC_N"/>
    <property type="match status" value="1"/>
</dbReference>
<feature type="compositionally biased region" description="Basic and acidic residues" evidence="13">
    <location>
        <begin position="68"/>
        <end position="78"/>
    </location>
</feature>
<feature type="compositionally biased region" description="Basic and acidic residues" evidence="13">
    <location>
        <begin position="651"/>
        <end position="662"/>
    </location>
</feature>
<evidence type="ECO:0000256" key="3">
    <source>
        <dbReference type="ARBA" id="ARBA00022618"/>
    </source>
</evidence>
<keyword evidence="16" id="KW-1185">Reference proteome</keyword>
<dbReference type="Gene3D" id="3.30.70.1620">
    <property type="match status" value="1"/>
</dbReference>
<proteinExistence type="inferred from homology"/>
<dbReference type="GO" id="GO:0051301">
    <property type="term" value="P:cell division"/>
    <property type="evidence" value="ECO:0007669"/>
    <property type="project" value="UniProtKB-KW"/>
</dbReference>
<keyword evidence="3" id="KW-0132">Cell division</keyword>
<feature type="region of interest" description="Disordered" evidence="13">
    <location>
        <begin position="651"/>
        <end position="671"/>
    </location>
</feature>
<dbReference type="PIRSF" id="PIRSF005719">
    <property type="entry name" value="SMC"/>
    <property type="match status" value="1"/>
</dbReference>
<feature type="compositionally biased region" description="Low complexity" evidence="13">
    <location>
        <begin position="1411"/>
        <end position="1436"/>
    </location>
</feature>
<evidence type="ECO:0000313" key="15">
    <source>
        <dbReference type="EMBL" id="KAG9070943.1"/>
    </source>
</evidence>
<feature type="coiled-coil region" evidence="12">
    <location>
        <begin position="335"/>
        <end position="390"/>
    </location>
</feature>
<keyword evidence="9 11" id="KW-0539">Nucleus</keyword>
<dbReference type="SMART" id="SM00968">
    <property type="entry name" value="SMC_hinge"/>
    <property type="match status" value="1"/>
</dbReference>
<dbReference type="EMBL" id="JAHRHY010000003">
    <property type="protein sequence ID" value="KAG9070943.1"/>
    <property type="molecule type" value="Genomic_DNA"/>
</dbReference>
<reference evidence="15" key="1">
    <citation type="submission" date="2021-06" db="EMBL/GenBank/DDBJ databases">
        <title>Genome Sequence of Mortierella hyaline Strain SCG-10, a Cold-Adapted, Nitrate-Reducing Fungus Isolated from Soil in Minnesota, USA.</title>
        <authorList>
            <person name="Aldossari N."/>
        </authorList>
    </citation>
    <scope>NUCLEOTIDE SEQUENCE</scope>
    <source>
        <strain evidence="15">SCG-10</strain>
    </source>
</reference>
<feature type="region of interest" description="Disordered" evidence="13">
    <location>
        <begin position="476"/>
        <end position="498"/>
    </location>
</feature>
<dbReference type="InterPro" id="IPR010935">
    <property type="entry name" value="SMC_hinge"/>
</dbReference>
<feature type="region of interest" description="Disordered" evidence="13">
    <location>
        <begin position="1364"/>
        <end position="1436"/>
    </location>
</feature>
<feature type="region of interest" description="Disordered" evidence="13">
    <location>
        <begin position="1"/>
        <end position="116"/>
    </location>
</feature>
<evidence type="ECO:0000256" key="7">
    <source>
        <dbReference type="ARBA" id="ARBA00023054"/>
    </source>
</evidence>
<dbReference type="InterPro" id="IPR036277">
    <property type="entry name" value="SMC_hinge_sf"/>
</dbReference>
<feature type="compositionally biased region" description="Basic and acidic residues" evidence="13">
    <location>
        <begin position="1"/>
        <end position="10"/>
    </location>
</feature>
<feature type="coiled-coil region" evidence="12">
    <location>
        <begin position="1168"/>
        <end position="1205"/>
    </location>
</feature>
<comment type="caution">
    <text evidence="15">The sequence shown here is derived from an EMBL/GenBank/DDBJ whole genome shotgun (WGS) entry which is preliminary data.</text>
</comment>
<dbReference type="Pfam" id="PF06470">
    <property type="entry name" value="SMC_hinge"/>
    <property type="match status" value="1"/>
</dbReference>
<gene>
    <name evidence="15" type="ORF">KI688_008486</name>
</gene>
<dbReference type="GO" id="GO:0000796">
    <property type="term" value="C:condensin complex"/>
    <property type="evidence" value="ECO:0007669"/>
    <property type="project" value="TreeGrafter"/>
</dbReference>
<dbReference type="GO" id="GO:0016887">
    <property type="term" value="F:ATP hydrolysis activity"/>
    <property type="evidence" value="ECO:0007669"/>
    <property type="project" value="InterPro"/>
</dbReference>
<dbReference type="GO" id="GO:0007076">
    <property type="term" value="P:mitotic chromosome condensation"/>
    <property type="evidence" value="ECO:0007669"/>
    <property type="project" value="TreeGrafter"/>
</dbReference>
<evidence type="ECO:0000256" key="10">
    <source>
        <dbReference type="ARBA" id="ARBA00023306"/>
    </source>
</evidence>
<evidence type="ECO:0000256" key="4">
    <source>
        <dbReference type="ARBA" id="ARBA00022741"/>
    </source>
</evidence>
<evidence type="ECO:0000256" key="2">
    <source>
        <dbReference type="ARBA" id="ARBA00006005"/>
    </source>
</evidence>
<accession>A0A9P8BX39</accession>
<evidence type="ECO:0000256" key="8">
    <source>
        <dbReference type="ARBA" id="ARBA00023067"/>
    </source>
</evidence>
<dbReference type="Gene3D" id="3.40.50.300">
    <property type="entry name" value="P-loop containing nucleotide triphosphate hydrolases"/>
    <property type="match status" value="2"/>
</dbReference>
<protein>
    <recommendedName>
        <fullName evidence="11">Structural maintenance of chromosomes protein</fullName>
    </recommendedName>
</protein>
<feature type="compositionally biased region" description="Polar residues" evidence="13">
    <location>
        <begin position="46"/>
        <end position="55"/>
    </location>
</feature>
<evidence type="ECO:0000256" key="5">
    <source>
        <dbReference type="ARBA" id="ARBA00022776"/>
    </source>
</evidence>
<dbReference type="GO" id="GO:0005524">
    <property type="term" value="F:ATP binding"/>
    <property type="evidence" value="ECO:0007669"/>
    <property type="project" value="UniProtKB-KW"/>
</dbReference>
<evidence type="ECO:0000256" key="12">
    <source>
        <dbReference type="SAM" id="Coils"/>
    </source>
</evidence>